<dbReference type="EMBL" id="JBEDUW010000005">
    <property type="protein sequence ID" value="KAK9927688.1"/>
    <property type="molecule type" value="Genomic_DNA"/>
</dbReference>
<sequence>MLGAWRFTAADWERRLGSLGDVAGDRWCWREGWRDRWVGGCCGCRKKNAGERLLAWAVMQQLWIEHGLEVEATPGLLSGEVWVGCWSN</sequence>
<keyword evidence="2" id="KW-1185">Reference proteome</keyword>
<proteinExistence type="predicted"/>
<accession>A0AAW1WVJ3</accession>
<gene>
    <name evidence="1" type="ORF">M0R45_024860</name>
</gene>
<comment type="caution">
    <text evidence="1">The sequence shown here is derived from an EMBL/GenBank/DDBJ whole genome shotgun (WGS) entry which is preliminary data.</text>
</comment>
<organism evidence="1 2">
    <name type="scientific">Rubus argutus</name>
    <name type="common">Southern blackberry</name>
    <dbReference type="NCBI Taxonomy" id="59490"/>
    <lineage>
        <taxon>Eukaryota</taxon>
        <taxon>Viridiplantae</taxon>
        <taxon>Streptophyta</taxon>
        <taxon>Embryophyta</taxon>
        <taxon>Tracheophyta</taxon>
        <taxon>Spermatophyta</taxon>
        <taxon>Magnoliopsida</taxon>
        <taxon>eudicotyledons</taxon>
        <taxon>Gunneridae</taxon>
        <taxon>Pentapetalae</taxon>
        <taxon>rosids</taxon>
        <taxon>fabids</taxon>
        <taxon>Rosales</taxon>
        <taxon>Rosaceae</taxon>
        <taxon>Rosoideae</taxon>
        <taxon>Rosoideae incertae sedis</taxon>
        <taxon>Rubus</taxon>
    </lineage>
</organism>
<evidence type="ECO:0000313" key="2">
    <source>
        <dbReference type="Proteomes" id="UP001457282"/>
    </source>
</evidence>
<evidence type="ECO:0000313" key="1">
    <source>
        <dbReference type="EMBL" id="KAK9927688.1"/>
    </source>
</evidence>
<dbReference type="Proteomes" id="UP001457282">
    <property type="component" value="Unassembled WGS sequence"/>
</dbReference>
<dbReference type="AlphaFoldDB" id="A0AAW1WVJ3"/>
<name>A0AAW1WVJ3_RUBAR</name>
<protein>
    <submittedName>
        <fullName evidence="1">Uncharacterized protein</fullName>
    </submittedName>
</protein>
<reference evidence="1 2" key="1">
    <citation type="journal article" date="2023" name="G3 (Bethesda)">
        <title>A chromosome-length genome assembly and annotation of blackberry (Rubus argutus, cv. 'Hillquist').</title>
        <authorList>
            <person name="Bruna T."/>
            <person name="Aryal R."/>
            <person name="Dudchenko O."/>
            <person name="Sargent D.J."/>
            <person name="Mead D."/>
            <person name="Buti M."/>
            <person name="Cavallini A."/>
            <person name="Hytonen T."/>
            <person name="Andres J."/>
            <person name="Pham M."/>
            <person name="Weisz D."/>
            <person name="Mascagni F."/>
            <person name="Usai G."/>
            <person name="Natali L."/>
            <person name="Bassil N."/>
            <person name="Fernandez G.E."/>
            <person name="Lomsadze A."/>
            <person name="Armour M."/>
            <person name="Olukolu B."/>
            <person name="Poorten T."/>
            <person name="Britton C."/>
            <person name="Davik J."/>
            <person name="Ashrafi H."/>
            <person name="Aiden E.L."/>
            <person name="Borodovsky M."/>
            <person name="Worthington M."/>
        </authorList>
    </citation>
    <scope>NUCLEOTIDE SEQUENCE [LARGE SCALE GENOMIC DNA]</scope>
    <source>
        <strain evidence="1">PI 553951</strain>
    </source>
</reference>